<feature type="compositionally biased region" description="Basic and acidic residues" evidence="1">
    <location>
        <begin position="1024"/>
        <end position="1033"/>
    </location>
</feature>
<gene>
    <name evidence="3" type="primary">BQ5605_C014g07605</name>
    <name evidence="3" type="ORF">BQ5605_C014G07605</name>
</gene>
<dbReference type="STRING" id="796604.A0A2X0LU06"/>
<accession>A0A2X0LU06</accession>
<feature type="compositionally biased region" description="Polar residues" evidence="1">
    <location>
        <begin position="876"/>
        <end position="885"/>
    </location>
</feature>
<dbReference type="SMART" id="SM00240">
    <property type="entry name" value="FHA"/>
    <property type="match status" value="1"/>
</dbReference>
<feature type="compositionally biased region" description="Acidic residues" evidence="1">
    <location>
        <begin position="367"/>
        <end position="389"/>
    </location>
</feature>
<dbReference type="InterPro" id="IPR000253">
    <property type="entry name" value="FHA_dom"/>
</dbReference>
<dbReference type="Proteomes" id="UP000249464">
    <property type="component" value="Unassembled WGS sequence"/>
</dbReference>
<sequence length="1439" mass="154838">MVQVQSYGSVTWVKLDSTKPHRKPRGLSLVKPVFTFGRVAHPLSYCCRLSSNDCRMAFETCSKVHATITVDTDAPYEAVIGCSGVNGLFLNGRLINKGESANLNDGDLIVICDRTFKWGAATLIDVKIDLTLDSILPVKTPVRPNIATSSPRLSLVWPCEETTPTSPKRAVSLLSGLLSPFRSSAPASPIVQQSLAPTPFDLVHTDLAQWDEMDDEVGDLVTWEEEEVENDEDEENPPPPEAPLVHQATPSLDQRARSLHSPMSADRRANALPTIRKERRLSMRMTIVPTDQAEDWIKERQEKLELAQAKAEAEEEEWRPTSPTPASKRVAEPTTPTRRSSSTSKRISTLLLSPAVGEVATTSLVPSDDEEANASDSDSSYDEIAEADADVPPPFPLTPIPTLATRIPLPATPTESPTSVPMIPRHSLTRRHSLREKVLIRSAIKSAITPPLTPSQSSGASSSSEEMGSVELTPSQNGMGPNLSPAKTPRDSLDLVRGRNGSLLTPRRDSDDQDEEDDVEDDAMDVDEAEAEVEVASESMIAHFTPVQMITVPRLIPTSAEARQAASAPLPETPSGSTYSYTPQAARTIFIPELQLAKTATPTPSSAPSPSASASVARTPESTTSPNKFSGFVYHSTPTRSTPISCAPTFEFRPTFTPEMTSPINHHRVMATPKSALRPMVMSGRRKSIKGFLQAPPSTVKRRVVFNESVYVKEIVDIREPGLQWRAEDAEEESVVTSAVEKTPVDPIKIPLPPSPTLSSTPLPAPISVRKAPLGGMTPSESMKAALAQLAPSGPVFGTPKTFSIGQSRRSGGLPSSTKASRLFASNGTPIRRAQRVDGTPGVGGSAIKIGSAVRMGSASSLPILGREEEGKVAPATTTTNSSLALKQRMEDLRSHVNSSSSNGTPPVTETPYRPGSPIRFGEPLTAPKSTKPIPSTSKPVPAPAPTTEDDDLEFATPTRPAPGHQQAHSLVMGDPTPNHSTSLKRLFAPSVPSAITPKMNGSKMMFKTPASSSSSSMTTIGERTGKTPGDEGLKELLLTPAAATEKSVSPVAQKSFVVVEEVPEVIEVVKDVEVVKVVEPLIEESVVQSVQEVQSKSPLEHAGTHSIETRSFEAAAEIATPVMPDVVQTATPEPAVVVESLEPDVVAALIEEQQEDAVEEQTAPAAARKKATRTKRVPVAAVEVVVEAVEKNPVLEPTAEEVVVEKPARASRAKKATSTIAKRAMTRRQVGVAAVVEEEAEIPVVVEKKTIRGRGKKALEPEVQVEVVAPVQKIAVVEEPKIETVKPKRATVSKKKAVPDVEVVAEEIQPEPVPKSKPAARKGRTTKAVPLVFHEDEPEPTPEPVTVVAEPKVVRKARSRSALKHTPQHQQEEEQEHSSVPIVVKTTRARKAAVVVNTENVAPVETRPKRRTAAVKPVEQAEEPTTMTTRTRALRTRK</sequence>
<feature type="compositionally biased region" description="Polar residues" evidence="1">
    <location>
        <begin position="896"/>
        <end position="908"/>
    </location>
</feature>
<name>A0A2X0LU06_9BASI</name>
<feature type="compositionally biased region" description="Basic and acidic residues" evidence="1">
    <location>
        <begin position="488"/>
        <end position="497"/>
    </location>
</feature>
<dbReference type="EMBL" id="FQNC01000016">
    <property type="protein sequence ID" value="SGY19286.1"/>
    <property type="molecule type" value="Genomic_DNA"/>
</dbReference>
<feature type="compositionally biased region" description="Low complexity" evidence="1">
    <location>
        <begin position="455"/>
        <end position="469"/>
    </location>
</feature>
<evidence type="ECO:0000256" key="1">
    <source>
        <dbReference type="SAM" id="MobiDB-lite"/>
    </source>
</evidence>
<feature type="compositionally biased region" description="Acidic residues" evidence="1">
    <location>
        <begin position="511"/>
        <end position="524"/>
    </location>
</feature>
<dbReference type="PROSITE" id="PS50006">
    <property type="entry name" value="FHA_DOMAIN"/>
    <property type="match status" value="1"/>
</dbReference>
<proteinExistence type="predicted"/>
<feature type="region of interest" description="Disordered" evidence="1">
    <location>
        <begin position="799"/>
        <end position="1033"/>
    </location>
</feature>
<feature type="region of interest" description="Disordered" evidence="1">
    <location>
        <begin position="445"/>
        <end position="524"/>
    </location>
</feature>
<evidence type="ECO:0000313" key="3">
    <source>
        <dbReference type="EMBL" id="SGY19286.1"/>
    </source>
</evidence>
<feature type="compositionally biased region" description="Polar residues" evidence="1">
    <location>
        <begin position="801"/>
        <end position="829"/>
    </location>
</feature>
<feature type="domain" description="FHA" evidence="2">
    <location>
        <begin position="34"/>
        <end position="95"/>
    </location>
</feature>
<feature type="region of interest" description="Disordered" evidence="1">
    <location>
        <begin position="307"/>
        <end position="423"/>
    </location>
</feature>
<feature type="compositionally biased region" description="Basic residues" evidence="1">
    <location>
        <begin position="1355"/>
        <end position="1368"/>
    </location>
</feature>
<dbReference type="Gene3D" id="2.60.200.20">
    <property type="match status" value="1"/>
</dbReference>
<evidence type="ECO:0000259" key="2">
    <source>
        <dbReference type="PROSITE" id="PS50006"/>
    </source>
</evidence>
<feature type="compositionally biased region" description="Low complexity" evidence="1">
    <location>
        <begin position="334"/>
        <end position="353"/>
    </location>
</feature>
<feature type="region of interest" description="Disordered" evidence="1">
    <location>
        <begin position="1404"/>
        <end position="1439"/>
    </location>
</feature>
<evidence type="ECO:0000313" key="4">
    <source>
        <dbReference type="Proteomes" id="UP000249464"/>
    </source>
</evidence>
<dbReference type="InterPro" id="IPR008984">
    <property type="entry name" value="SMAD_FHA_dom_sf"/>
</dbReference>
<feature type="compositionally biased region" description="Low complexity" evidence="1">
    <location>
        <begin position="599"/>
        <end position="615"/>
    </location>
</feature>
<dbReference type="CDD" id="cd22673">
    <property type="entry name" value="FHA_Ki67"/>
    <property type="match status" value="1"/>
</dbReference>
<feature type="region of interest" description="Disordered" evidence="1">
    <location>
        <begin position="254"/>
        <end position="273"/>
    </location>
</feature>
<dbReference type="SUPFAM" id="SSF49879">
    <property type="entry name" value="SMAD/FHA domain"/>
    <property type="match status" value="1"/>
</dbReference>
<protein>
    <submittedName>
        <fullName evidence="3">BQ5605_C014g07605 protein</fullName>
    </submittedName>
</protein>
<feature type="region of interest" description="Disordered" evidence="1">
    <location>
        <begin position="225"/>
        <end position="246"/>
    </location>
</feature>
<reference evidence="3 4" key="1">
    <citation type="submission" date="2016-11" db="EMBL/GenBank/DDBJ databases">
        <authorList>
            <person name="Jaros S."/>
            <person name="Januszkiewicz K."/>
            <person name="Wedrychowicz H."/>
        </authorList>
    </citation>
    <scope>NUCLEOTIDE SEQUENCE [LARGE SCALE GENOMIC DNA]</scope>
</reference>
<keyword evidence="4" id="KW-1185">Reference proteome</keyword>
<feature type="region of interest" description="Disordered" evidence="1">
    <location>
        <begin position="599"/>
        <end position="630"/>
    </location>
</feature>
<dbReference type="Pfam" id="PF00498">
    <property type="entry name" value="FHA"/>
    <property type="match status" value="1"/>
</dbReference>
<feature type="region of interest" description="Disordered" evidence="1">
    <location>
        <begin position="1336"/>
        <end position="1385"/>
    </location>
</feature>
<feature type="compositionally biased region" description="Acidic residues" evidence="1">
    <location>
        <begin position="225"/>
        <end position="236"/>
    </location>
</feature>
<organism evidence="3 4">
    <name type="scientific">Microbotryum silenes-dioicae</name>
    <dbReference type="NCBI Taxonomy" id="796604"/>
    <lineage>
        <taxon>Eukaryota</taxon>
        <taxon>Fungi</taxon>
        <taxon>Dikarya</taxon>
        <taxon>Basidiomycota</taxon>
        <taxon>Pucciniomycotina</taxon>
        <taxon>Microbotryomycetes</taxon>
        <taxon>Microbotryales</taxon>
        <taxon>Microbotryaceae</taxon>
        <taxon>Microbotryum</taxon>
    </lineage>
</organism>